<keyword evidence="2" id="KW-1185">Reference proteome</keyword>
<accession>A0ABW2FT12</accession>
<gene>
    <name evidence="1" type="ORF">ACFQMG_04190</name>
</gene>
<dbReference type="Proteomes" id="UP001596435">
    <property type="component" value="Unassembled WGS sequence"/>
</dbReference>
<evidence type="ECO:0000313" key="2">
    <source>
        <dbReference type="Proteomes" id="UP001596435"/>
    </source>
</evidence>
<sequence>MVTATASILIAVLAYALNQRGETTRTKRQAHLDRLNSQLRDLYGPLLVLVESNERTWDAFRQQHLPPAEERLRGGQLTEEQDRLWRCWALTVFVPTARRIRDIIVDHGHLFIEDQMPQVVLSFCAHVASYEVTVAEWEAGGEANVLVRHPGEGFAAYVRESYRSLKEAQAGVLRAQA</sequence>
<evidence type="ECO:0000313" key="1">
    <source>
        <dbReference type="EMBL" id="MFC7178765.1"/>
    </source>
</evidence>
<comment type="caution">
    <text evidence="1">The sequence shown here is derived from an EMBL/GenBank/DDBJ whole genome shotgun (WGS) entry which is preliminary data.</text>
</comment>
<reference evidence="2" key="1">
    <citation type="journal article" date="2019" name="Int. J. Syst. Evol. Microbiol.">
        <title>The Global Catalogue of Microorganisms (GCM) 10K type strain sequencing project: providing services to taxonomists for standard genome sequencing and annotation.</title>
        <authorList>
            <consortium name="The Broad Institute Genomics Platform"/>
            <consortium name="The Broad Institute Genome Sequencing Center for Infectious Disease"/>
            <person name="Wu L."/>
            <person name="Ma J."/>
        </authorList>
    </citation>
    <scope>NUCLEOTIDE SEQUENCE [LARGE SCALE GENOMIC DNA]</scope>
    <source>
        <strain evidence="2">CGMCC 1.12859</strain>
    </source>
</reference>
<dbReference type="RefSeq" id="WP_345706942.1">
    <property type="nucleotide sequence ID" value="NZ_BAABKV010000001.1"/>
</dbReference>
<name>A0ABW2FT12_9ACTN</name>
<protein>
    <submittedName>
        <fullName evidence="1">Uncharacterized protein</fullName>
    </submittedName>
</protein>
<organism evidence="1 2">
    <name type="scientific">Kitasatospora paranensis</name>
    <dbReference type="NCBI Taxonomy" id="258053"/>
    <lineage>
        <taxon>Bacteria</taxon>
        <taxon>Bacillati</taxon>
        <taxon>Actinomycetota</taxon>
        <taxon>Actinomycetes</taxon>
        <taxon>Kitasatosporales</taxon>
        <taxon>Streptomycetaceae</taxon>
        <taxon>Kitasatospora</taxon>
    </lineage>
</organism>
<dbReference type="EMBL" id="JBHTAJ010000006">
    <property type="protein sequence ID" value="MFC7178765.1"/>
    <property type="molecule type" value="Genomic_DNA"/>
</dbReference>
<proteinExistence type="predicted"/>